<evidence type="ECO:0000313" key="1">
    <source>
        <dbReference type="EMBL" id="GAA4995066.1"/>
    </source>
</evidence>
<evidence type="ECO:0000313" key="2">
    <source>
        <dbReference type="Proteomes" id="UP001500466"/>
    </source>
</evidence>
<keyword evidence="2" id="KW-1185">Reference proteome</keyword>
<proteinExistence type="predicted"/>
<dbReference type="Proteomes" id="UP001500466">
    <property type="component" value="Unassembled WGS sequence"/>
</dbReference>
<reference evidence="2" key="1">
    <citation type="journal article" date="2019" name="Int. J. Syst. Evol. Microbiol.">
        <title>The Global Catalogue of Microorganisms (GCM) 10K type strain sequencing project: providing services to taxonomists for standard genome sequencing and annotation.</title>
        <authorList>
            <consortium name="The Broad Institute Genomics Platform"/>
            <consortium name="The Broad Institute Genome Sequencing Center for Infectious Disease"/>
            <person name="Wu L."/>
            <person name="Ma J."/>
        </authorList>
    </citation>
    <scope>NUCLEOTIDE SEQUENCE [LARGE SCALE GENOMIC DNA]</scope>
    <source>
        <strain evidence="2">JCM 17986</strain>
    </source>
</reference>
<protein>
    <submittedName>
        <fullName evidence="1">Uncharacterized protein</fullName>
    </submittedName>
</protein>
<gene>
    <name evidence="1" type="ORF">GCM10023205_80140</name>
</gene>
<accession>A0ABP9IE87</accession>
<organism evidence="1 2">
    <name type="scientific">Yinghuangia aomiensis</name>
    <dbReference type="NCBI Taxonomy" id="676205"/>
    <lineage>
        <taxon>Bacteria</taxon>
        <taxon>Bacillati</taxon>
        <taxon>Actinomycetota</taxon>
        <taxon>Actinomycetes</taxon>
        <taxon>Kitasatosporales</taxon>
        <taxon>Streptomycetaceae</taxon>
        <taxon>Yinghuangia</taxon>
    </lineage>
</organism>
<sequence>MAHRSPGSRYRCTVFGRIDGSSIGGGLGASGSGFRAAHRFGATGAGLPAGMGRGVGRAAGGIGRGCSGARERVARLS</sequence>
<dbReference type="EMBL" id="BAABHS010000055">
    <property type="protein sequence ID" value="GAA4995066.1"/>
    <property type="molecule type" value="Genomic_DNA"/>
</dbReference>
<comment type="caution">
    <text evidence="1">The sequence shown here is derived from an EMBL/GenBank/DDBJ whole genome shotgun (WGS) entry which is preliminary data.</text>
</comment>
<name>A0ABP9IE87_9ACTN</name>